<protein>
    <submittedName>
        <fullName evidence="1">Uncharacterized protein</fullName>
    </submittedName>
</protein>
<keyword evidence="2" id="KW-1185">Reference proteome</keyword>
<gene>
    <name evidence="1" type="primary">RvY_17516-1</name>
    <name evidence="1" type="synonym">RvY_17516.1</name>
    <name evidence="1" type="ORF">RvY_17516</name>
</gene>
<organism evidence="1 2">
    <name type="scientific">Ramazzottius varieornatus</name>
    <name type="common">Water bear</name>
    <name type="synonym">Tardigrade</name>
    <dbReference type="NCBI Taxonomy" id="947166"/>
    <lineage>
        <taxon>Eukaryota</taxon>
        <taxon>Metazoa</taxon>
        <taxon>Ecdysozoa</taxon>
        <taxon>Tardigrada</taxon>
        <taxon>Eutardigrada</taxon>
        <taxon>Parachela</taxon>
        <taxon>Hypsibioidea</taxon>
        <taxon>Ramazzottiidae</taxon>
        <taxon>Ramazzottius</taxon>
    </lineage>
</organism>
<evidence type="ECO:0000313" key="2">
    <source>
        <dbReference type="Proteomes" id="UP000186922"/>
    </source>
</evidence>
<proteinExistence type="predicted"/>
<evidence type="ECO:0000313" key="1">
    <source>
        <dbReference type="EMBL" id="GAV07707.1"/>
    </source>
</evidence>
<reference evidence="1 2" key="1">
    <citation type="journal article" date="2016" name="Nat. Commun.">
        <title>Extremotolerant tardigrade genome and improved radiotolerance of human cultured cells by tardigrade-unique protein.</title>
        <authorList>
            <person name="Hashimoto T."/>
            <person name="Horikawa D.D."/>
            <person name="Saito Y."/>
            <person name="Kuwahara H."/>
            <person name="Kozuka-Hata H."/>
            <person name="Shin-I T."/>
            <person name="Minakuchi Y."/>
            <person name="Ohishi K."/>
            <person name="Motoyama A."/>
            <person name="Aizu T."/>
            <person name="Enomoto A."/>
            <person name="Kondo K."/>
            <person name="Tanaka S."/>
            <person name="Hara Y."/>
            <person name="Koshikawa S."/>
            <person name="Sagara H."/>
            <person name="Miura T."/>
            <person name="Yokobori S."/>
            <person name="Miyagawa K."/>
            <person name="Suzuki Y."/>
            <person name="Kubo T."/>
            <person name="Oyama M."/>
            <person name="Kohara Y."/>
            <person name="Fujiyama A."/>
            <person name="Arakawa K."/>
            <person name="Katayama T."/>
            <person name="Toyoda A."/>
            <person name="Kunieda T."/>
        </authorList>
    </citation>
    <scope>NUCLEOTIDE SEQUENCE [LARGE SCALE GENOMIC DNA]</scope>
    <source>
        <strain evidence="1 2">YOKOZUNA-1</strain>
    </source>
</reference>
<name>A0A1D1W2E5_RAMVA</name>
<dbReference type="AlphaFoldDB" id="A0A1D1W2E5"/>
<comment type="caution">
    <text evidence="1">The sequence shown here is derived from an EMBL/GenBank/DDBJ whole genome shotgun (WGS) entry which is preliminary data.</text>
</comment>
<sequence>MVRYMVMRRVLHRSVPPVERPRHVVPGMTRHVVYENFIQAPFPFVERHQPRIWGGSLLSD</sequence>
<dbReference type="Proteomes" id="UP000186922">
    <property type="component" value="Unassembled WGS sequence"/>
</dbReference>
<dbReference type="EMBL" id="BDGG01000015">
    <property type="protein sequence ID" value="GAV07707.1"/>
    <property type="molecule type" value="Genomic_DNA"/>
</dbReference>
<accession>A0A1D1W2E5</accession>